<protein>
    <recommendedName>
        <fullName evidence="2">histidine kinase</fullName>
        <ecNumber evidence="2">2.7.13.3</ecNumber>
    </recommendedName>
</protein>
<dbReference type="SUPFAM" id="SSF55874">
    <property type="entry name" value="ATPase domain of HSP90 chaperone/DNA topoisomerase II/histidine kinase"/>
    <property type="match status" value="1"/>
</dbReference>
<dbReference type="EC" id="2.7.13.3" evidence="2"/>
<dbReference type="PANTHER" id="PTHR24421">
    <property type="entry name" value="NITRATE/NITRITE SENSOR PROTEIN NARX-RELATED"/>
    <property type="match status" value="1"/>
</dbReference>
<evidence type="ECO:0000256" key="8">
    <source>
        <dbReference type="ARBA" id="ARBA00023012"/>
    </source>
</evidence>
<dbReference type="PIRSF" id="PIRSF037434">
    <property type="entry name" value="STHK_ChrS"/>
    <property type="match status" value="1"/>
</dbReference>
<dbReference type="InterPro" id="IPR036890">
    <property type="entry name" value="HATPase_C_sf"/>
</dbReference>
<feature type="transmembrane region" description="Helical" evidence="9">
    <location>
        <begin position="16"/>
        <end position="38"/>
    </location>
</feature>
<dbReference type="EMBL" id="CP012752">
    <property type="protein sequence ID" value="ALG06066.1"/>
    <property type="molecule type" value="Genomic_DNA"/>
</dbReference>
<evidence type="ECO:0000256" key="7">
    <source>
        <dbReference type="ARBA" id="ARBA00022840"/>
    </source>
</evidence>
<dbReference type="InterPro" id="IPR005467">
    <property type="entry name" value="His_kinase_dom"/>
</dbReference>
<keyword evidence="7" id="KW-0067">ATP-binding</keyword>
<evidence type="ECO:0000256" key="4">
    <source>
        <dbReference type="ARBA" id="ARBA00022679"/>
    </source>
</evidence>
<dbReference type="InterPro" id="IPR003594">
    <property type="entry name" value="HATPase_dom"/>
</dbReference>
<evidence type="ECO:0000259" key="10">
    <source>
        <dbReference type="PROSITE" id="PS50109"/>
    </source>
</evidence>
<evidence type="ECO:0000256" key="9">
    <source>
        <dbReference type="SAM" id="Phobius"/>
    </source>
</evidence>
<accession>A0A0N9HV54</accession>
<dbReference type="Proteomes" id="UP000063699">
    <property type="component" value="Chromosome"/>
</dbReference>
<evidence type="ECO:0000256" key="6">
    <source>
        <dbReference type="ARBA" id="ARBA00022777"/>
    </source>
</evidence>
<dbReference type="InterPro" id="IPR017205">
    <property type="entry name" value="Sig_transdc_His_kinase_ChrS"/>
</dbReference>
<reference evidence="11 12" key="1">
    <citation type="submission" date="2015-07" db="EMBL/GenBank/DDBJ databases">
        <title>Genome sequencing of Kibdelosporangium phytohabitans.</title>
        <authorList>
            <person name="Qin S."/>
            <person name="Xing K."/>
        </authorList>
    </citation>
    <scope>NUCLEOTIDE SEQUENCE [LARGE SCALE GENOMIC DNA]</scope>
    <source>
        <strain evidence="11 12">KLBMP1111</strain>
    </source>
</reference>
<dbReference type="SMART" id="SM00387">
    <property type="entry name" value="HATPase_c"/>
    <property type="match status" value="1"/>
</dbReference>
<evidence type="ECO:0000256" key="2">
    <source>
        <dbReference type="ARBA" id="ARBA00012438"/>
    </source>
</evidence>
<feature type="transmembrane region" description="Helical" evidence="9">
    <location>
        <begin position="115"/>
        <end position="136"/>
    </location>
</feature>
<keyword evidence="4" id="KW-0808">Transferase</keyword>
<evidence type="ECO:0000313" key="12">
    <source>
        <dbReference type="Proteomes" id="UP000063699"/>
    </source>
</evidence>
<dbReference type="AlphaFoldDB" id="A0A0N9HV54"/>
<keyword evidence="12" id="KW-1185">Reference proteome</keyword>
<keyword evidence="5" id="KW-0547">Nucleotide-binding</keyword>
<dbReference type="Gene3D" id="1.20.5.1930">
    <property type="match status" value="1"/>
</dbReference>
<evidence type="ECO:0000313" key="11">
    <source>
        <dbReference type="EMBL" id="ALG06066.1"/>
    </source>
</evidence>
<name>A0A0N9HV54_9PSEU</name>
<feature type="domain" description="Histidine kinase" evidence="10">
    <location>
        <begin position="210"/>
        <end position="394"/>
    </location>
</feature>
<keyword evidence="3" id="KW-0597">Phosphoprotein</keyword>
<dbReference type="STRING" id="860235.AOZ06_03265"/>
<keyword evidence="8" id="KW-0902">Two-component regulatory system</keyword>
<proteinExistence type="predicted"/>
<dbReference type="Pfam" id="PF07730">
    <property type="entry name" value="HisKA_3"/>
    <property type="match status" value="1"/>
</dbReference>
<evidence type="ECO:0000256" key="5">
    <source>
        <dbReference type="ARBA" id="ARBA00022741"/>
    </source>
</evidence>
<evidence type="ECO:0000256" key="1">
    <source>
        <dbReference type="ARBA" id="ARBA00000085"/>
    </source>
</evidence>
<feature type="transmembrane region" description="Helical" evidence="9">
    <location>
        <begin position="142"/>
        <end position="163"/>
    </location>
</feature>
<evidence type="ECO:0000256" key="3">
    <source>
        <dbReference type="ARBA" id="ARBA00022553"/>
    </source>
</evidence>
<dbReference type="CDD" id="cd16917">
    <property type="entry name" value="HATPase_UhpB-NarQ-NarX-like"/>
    <property type="match status" value="1"/>
</dbReference>
<dbReference type="GO" id="GO:0046983">
    <property type="term" value="F:protein dimerization activity"/>
    <property type="evidence" value="ECO:0007669"/>
    <property type="project" value="InterPro"/>
</dbReference>
<feature type="transmembrane region" description="Helical" evidence="9">
    <location>
        <begin position="75"/>
        <end position="95"/>
    </location>
</feature>
<dbReference type="InterPro" id="IPR050482">
    <property type="entry name" value="Sensor_HK_TwoCompSys"/>
</dbReference>
<organism evidence="11 12">
    <name type="scientific">Kibdelosporangium phytohabitans</name>
    <dbReference type="NCBI Taxonomy" id="860235"/>
    <lineage>
        <taxon>Bacteria</taxon>
        <taxon>Bacillati</taxon>
        <taxon>Actinomycetota</taxon>
        <taxon>Actinomycetes</taxon>
        <taxon>Pseudonocardiales</taxon>
        <taxon>Pseudonocardiaceae</taxon>
        <taxon>Kibdelosporangium</taxon>
    </lineage>
</organism>
<comment type="catalytic activity">
    <reaction evidence="1">
        <text>ATP + protein L-histidine = ADP + protein N-phospho-L-histidine.</text>
        <dbReference type="EC" id="2.7.13.3"/>
    </reaction>
</comment>
<keyword evidence="9" id="KW-0812">Transmembrane</keyword>
<dbReference type="GO" id="GO:0016020">
    <property type="term" value="C:membrane"/>
    <property type="evidence" value="ECO:0007669"/>
    <property type="project" value="InterPro"/>
</dbReference>
<dbReference type="Pfam" id="PF02518">
    <property type="entry name" value="HATPase_c"/>
    <property type="match status" value="1"/>
</dbReference>
<dbReference type="InterPro" id="IPR011712">
    <property type="entry name" value="Sig_transdc_His_kin_sub3_dim/P"/>
</dbReference>
<keyword evidence="9" id="KW-0472">Membrane</keyword>
<dbReference type="GO" id="GO:0005524">
    <property type="term" value="F:ATP binding"/>
    <property type="evidence" value="ECO:0007669"/>
    <property type="project" value="UniProtKB-KW"/>
</dbReference>
<gene>
    <name evidence="11" type="ORF">AOZ06_03265</name>
</gene>
<feature type="transmembrane region" description="Helical" evidence="9">
    <location>
        <begin position="50"/>
        <end position="69"/>
    </location>
</feature>
<keyword evidence="6" id="KW-0418">Kinase</keyword>
<dbReference type="PANTHER" id="PTHR24421:SF10">
    <property type="entry name" value="NITRATE_NITRITE SENSOR PROTEIN NARQ"/>
    <property type="match status" value="1"/>
</dbReference>
<keyword evidence="9" id="KW-1133">Transmembrane helix</keyword>
<sequence length="394" mass="42310">MEQHPPVTDDAGMRYFWLWDVFFTFVYVVVVSLVLFVAEQATAVEKAGSIALLSVIGICYATFAKRFIITERFGWQLNLFAAVLFLSVAGSAFLVPYTQYAFFGVIPLLFMSLRLVFAIALVAVSIAFTTLFATIGDPNANWANSALAIAISVIFSVMIGIWIDKVVQQSTERGELIAKLEASQAEVGRLSHEAGVAGERERLAGEIHDTLAQGFTSIITLVQAAESELGRDEAQVRRHMALALRTARENLAESRALVAALAPAELTESSVVDAIRRQAAKLAEETGVAAEVVVQGDRRPLPTGIDVVLLRTVQESLSNVRKHAHAGSVEIVLSYQDESIVVIVSDDGTGFDSAAPTSGFGLRGMRSRIEQVGGSLSVTSSPGSGTTVELEVCT</sequence>
<dbReference type="Gene3D" id="3.30.565.10">
    <property type="entry name" value="Histidine kinase-like ATPase, C-terminal domain"/>
    <property type="match status" value="1"/>
</dbReference>
<dbReference type="PROSITE" id="PS50109">
    <property type="entry name" value="HIS_KIN"/>
    <property type="match status" value="1"/>
</dbReference>
<dbReference type="GO" id="GO:0000155">
    <property type="term" value="F:phosphorelay sensor kinase activity"/>
    <property type="evidence" value="ECO:0007669"/>
    <property type="project" value="InterPro"/>
</dbReference>
<dbReference type="KEGG" id="kphy:AOZ06_03265"/>